<dbReference type="AlphaFoldDB" id="A0A835EVC2"/>
<organism evidence="1 2">
    <name type="scientific">Digitaria exilis</name>
    <dbReference type="NCBI Taxonomy" id="1010633"/>
    <lineage>
        <taxon>Eukaryota</taxon>
        <taxon>Viridiplantae</taxon>
        <taxon>Streptophyta</taxon>
        <taxon>Embryophyta</taxon>
        <taxon>Tracheophyta</taxon>
        <taxon>Spermatophyta</taxon>
        <taxon>Magnoliopsida</taxon>
        <taxon>Liliopsida</taxon>
        <taxon>Poales</taxon>
        <taxon>Poaceae</taxon>
        <taxon>PACMAD clade</taxon>
        <taxon>Panicoideae</taxon>
        <taxon>Panicodae</taxon>
        <taxon>Paniceae</taxon>
        <taxon>Anthephorinae</taxon>
        <taxon>Digitaria</taxon>
    </lineage>
</organism>
<name>A0A835EVC2_9POAL</name>
<reference evidence="1" key="1">
    <citation type="submission" date="2020-07" db="EMBL/GenBank/DDBJ databases">
        <title>Genome sequence and genetic diversity analysis of an under-domesticated orphan crop, white fonio (Digitaria exilis).</title>
        <authorList>
            <person name="Bennetzen J.L."/>
            <person name="Chen S."/>
            <person name="Ma X."/>
            <person name="Wang X."/>
            <person name="Yssel A.E.J."/>
            <person name="Chaluvadi S.R."/>
            <person name="Johnson M."/>
            <person name="Gangashetty P."/>
            <person name="Hamidou F."/>
            <person name="Sanogo M.D."/>
            <person name="Zwaenepoel A."/>
            <person name="Wallace J."/>
            <person name="Van De Peer Y."/>
            <person name="Van Deynze A."/>
        </authorList>
    </citation>
    <scope>NUCLEOTIDE SEQUENCE</scope>
    <source>
        <tissue evidence="1">Leaves</tissue>
    </source>
</reference>
<protein>
    <submittedName>
        <fullName evidence="1">Uncharacterized protein</fullName>
    </submittedName>
</protein>
<evidence type="ECO:0000313" key="1">
    <source>
        <dbReference type="EMBL" id="KAF8715914.1"/>
    </source>
</evidence>
<proteinExistence type="predicted"/>
<comment type="caution">
    <text evidence="1">The sequence shown here is derived from an EMBL/GenBank/DDBJ whole genome shotgun (WGS) entry which is preliminary data.</text>
</comment>
<gene>
    <name evidence="1" type="ORF">HU200_026874</name>
</gene>
<accession>A0A835EVC2</accession>
<dbReference type="Proteomes" id="UP000636709">
    <property type="component" value="Unassembled WGS sequence"/>
</dbReference>
<keyword evidence="2" id="KW-1185">Reference proteome</keyword>
<sequence length="175" mass="18481">MLDARHLEAELGKEPPVLACLKPLFEAGLGSLACGDLLVTGGERIRPAGGDVLEVDVEGVAGGHDVGEVDELDEALDPGLLGRLLGGVLADHLLGVLGEACDEAVPVGAVAGALLEHAHDHRLPTGESALEEDHGLAGLKELHHLTLLRCRRRLGGRVGRVWEVEEMGERWRGEN</sequence>
<dbReference type="EMBL" id="JACEFO010001730">
    <property type="protein sequence ID" value="KAF8715914.1"/>
    <property type="molecule type" value="Genomic_DNA"/>
</dbReference>
<dbReference type="OrthoDB" id="712588at2759"/>
<evidence type="ECO:0000313" key="2">
    <source>
        <dbReference type="Proteomes" id="UP000636709"/>
    </source>
</evidence>